<dbReference type="InParanoid" id="A0A1E7EKW5"/>
<dbReference type="KEGG" id="fcy:FRACYDRAFT_254386"/>
<dbReference type="Gene3D" id="3.40.50.1010">
    <property type="entry name" value="5'-nuclease"/>
    <property type="match status" value="1"/>
</dbReference>
<organism evidence="3 4">
    <name type="scientific">Fragilariopsis cylindrus CCMP1102</name>
    <dbReference type="NCBI Taxonomy" id="635003"/>
    <lineage>
        <taxon>Eukaryota</taxon>
        <taxon>Sar</taxon>
        <taxon>Stramenopiles</taxon>
        <taxon>Ochrophyta</taxon>
        <taxon>Bacillariophyta</taxon>
        <taxon>Bacillariophyceae</taxon>
        <taxon>Bacillariophycidae</taxon>
        <taxon>Bacillariales</taxon>
        <taxon>Bacillariaceae</taxon>
        <taxon>Fragilariopsis</taxon>
    </lineage>
</organism>
<dbReference type="InterPro" id="IPR057776">
    <property type="entry name" value="UTP23_sensor"/>
</dbReference>
<evidence type="ECO:0000256" key="1">
    <source>
        <dbReference type="SAM" id="MobiDB-lite"/>
    </source>
</evidence>
<feature type="compositionally biased region" description="Low complexity" evidence="1">
    <location>
        <begin position="47"/>
        <end position="64"/>
    </location>
</feature>
<dbReference type="Pfam" id="PF24779">
    <property type="entry name" value="UTP23_sensor"/>
    <property type="match status" value="1"/>
</dbReference>
<dbReference type="OrthoDB" id="47711at2759"/>
<feature type="compositionally biased region" description="Gly residues" evidence="1">
    <location>
        <begin position="329"/>
        <end position="340"/>
    </location>
</feature>
<dbReference type="PANTHER" id="PTHR12416">
    <property type="entry name" value="RRNA-PROCESSING PROTEIN UTP23 HOMOLOG"/>
    <property type="match status" value="1"/>
</dbReference>
<proteinExistence type="predicted"/>
<feature type="domain" description="UTP23 sensor motif region" evidence="2">
    <location>
        <begin position="357"/>
        <end position="373"/>
    </location>
</feature>
<feature type="region of interest" description="Disordered" evidence="1">
    <location>
        <begin position="182"/>
        <end position="215"/>
    </location>
</feature>
<dbReference type="Proteomes" id="UP000095751">
    <property type="component" value="Unassembled WGS sequence"/>
</dbReference>
<evidence type="ECO:0000259" key="2">
    <source>
        <dbReference type="Pfam" id="PF24779"/>
    </source>
</evidence>
<feature type="compositionally biased region" description="Low complexity" evidence="1">
    <location>
        <begin position="191"/>
        <end position="201"/>
    </location>
</feature>
<evidence type="ECO:0000313" key="3">
    <source>
        <dbReference type="EMBL" id="OEU06552.1"/>
    </source>
</evidence>
<sequence length="419" mass="46490">MRHGRAKAARKTLRYFERTVNLKSKPYYSVLLDATFLTAMVRITTNTTTGSSSSSSFSNPSTSHSHSRSQEDDIASRIERVLQVGGPSSSSMSSSDDRTTMDYNHTVKELEMIIQSLTEKSTATKKKKKTEEYLLKASLFKNALHWIQKNTISNKQKRAQQYNNNGNSTTNFNRCEILPKFEDDDDDETQQSKQQQQQQQQRNEEGEEGEKTTITITATDAVRRHIALDDARSSKGKERTYIVASQDDGLLYELRYKGTIPIMRLANKATVLILENPSKSTKRNDIGKEKAKWFGRHILEETEQALVDAAKKSIKKMATPIVTTKKRGGGSGGARGGGGNNDSATAGSTKQQKQQQRKIHGPKEPNPLSCKRKRPSSSDGGNNNGGSSSSSGKISSSKKRRERAKQSNSSSSNNNNIEN</sequence>
<protein>
    <recommendedName>
        <fullName evidence="2">UTP23 sensor motif region domain-containing protein</fullName>
    </recommendedName>
</protein>
<feature type="region of interest" description="Disordered" evidence="1">
    <location>
        <begin position="319"/>
        <end position="419"/>
    </location>
</feature>
<accession>A0A1E7EKW5</accession>
<feature type="compositionally biased region" description="Polar residues" evidence="1">
    <location>
        <begin position="345"/>
        <end position="354"/>
    </location>
</feature>
<dbReference type="EMBL" id="KV784407">
    <property type="protein sequence ID" value="OEU06552.1"/>
    <property type="molecule type" value="Genomic_DNA"/>
</dbReference>
<feature type="region of interest" description="Disordered" evidence="1">
    <location>
        <begin position="47"/>
        <end position="72"/>
    </location>
</feature>
<keyword evidence="4" id="KW-1185">Reference proteome</keyword>
<evidence type="ECO:0000313" key="4">
    <source>
        <dbReference type="Proteomes" id="UP000095751"/>
    </source>
</evidence>
<reference evidence="3 4" key="1">
    <citation type="submission" date="2016-09" db="EMBL/GenBank/DDBJ databases">
        <title>Extensive genetic diversity and differential bi-allelic expression allows diatom success in the polar Southern Ocean.</title>
        <authorList>
            <consortium name="DOE Joint Genome Institute"/>
            <person name="Mock T."/>
            <person name="Otillar R.P."/>
            <person name="Strauss J."/>
            <person name="Dupont C."/>
            <person name="Frickenhaus S."/>
            <person name="Maumus F."/>
            <person name="Mcmullan M."/>
            <person name="Sanges R."/>
            <person name="Schmutz J."/>
            <person name="Toseland A."/>
            <person name="Valas R."/>
            <person name="Veluchamy A."/>
            <person name="Ward B.J."/>
            <person name="Allen A."/>
            <person name="Barry K."/>
            <person name="Falciatore A."/>
            <person name="Ferrante M."/>
            <person name="Fortunato A.E."/>
            <person name="Gloeckner G."/>
            <person name="Gruber A."/>
            <person name="Hipkin R."/>
            <person name="Janech M."/>
            <person name="Kroth P."/>
            <person name="Leese F."/>
            <person name="Lindquist E."/>
            <person name="Lyon B.R."/>
            <person name="Martin J."/>
            <person name="Mayer C."/>
            <person name="Parker M."/>
            <person name="Quesneville H."/>
            <person name="Raymond J."/>
            <person name="Uhlig C."/>
            <person name="Valentin K.U."/>
            <person name="Worden A.Z."/>
            <person name="Armbrust E.V."/>
            <person name="Bowler C."/>
            <person name="Green B."/>
            <person name="Moulton V."/>
            <person name="Van Oosterhout C."/>
            <person name="Grigoriev I."/>
        </authorList>
    </citation>
    <scope>NUCLEOTIDE SEQUENCE [LARGE SCALE GENOMIC DNA]</scope>
    <source>
        <strain evidence="3 4">CCMP1102</strain>
    </source>
</reference>
<feature type="compositionally biased region" description="Low complexity" evidence="1">
    <location>
        <begin position="407"/>
        <end position="419"/>
    </location>
</feature>
<gene>
    <name evidence="3" type="ORF">FRACYDRAFT_254386</name>
</gene>
<feature type="compositionally biased region" description="Low complexity" evidence="1">
    <location>
        <begin position="377"/>
        <end position="395"/>
    </location>
</feature>
<name>A0A1E7EKW5_9STRA</name>
<dbReference type="AlphaFoldDB" id="A0A1E7EKW5"/>